<protein>
    <submittedName>
        <fullName evidence="1">Uncharacterized protein</fullName>
    </submittedName>
</protein>
<proteinExistence type="predicted"/>
<dbReference type="EMBL" id="VDEP01000371">
    <property type="protein sequence ID" value="KAA1095967.1"/>
    <property type="molecule type" value="Genomic_DNA"/>
</dbReference>
<accession>A0A5B0P335</accession>
<evidence type="ECO:0000313" key="2">
    <source>
        <dbReference type="Proteomes" id="UP000325313"/>
    </source>
</evidence>
<organism evidence="1 2">
    <name type="scientific">Puccinia graminis f. sp. tritici</name>
    <dbReference type="NCBI Taxonomy" id="56615"/>
    <lineage>
        <taxon>Eukaryota</taxon>
        <taxon>Fungi</taxon>
        <taxon>Dikarya</taxon>
        <taxon>Basidiomycota</taxon>
        <taxon>Pucciniomycotina</taxon>
        <taxon>Pucciniomycetes</taxon>
        <taxon>Pucciniales</taxon>
        <taxon>Pucciniaceae</taxon>
        <taxon>Puccinia</taxon>
    </lineage>
</organism>
<dbReference type="Proteomes" id="UP000325313">
    <property type="component" value="Unassembled WGS sequence"/>
</dbReference>
<name>A0A5B0P335_PUCGR</name>
<evidence type="ECO:0000313" key="1">
    <source>
        <dbReference type="EMBL" id="KAA1095967.1"/>
    </source>
</evidence>
<gene>
    <name evidence="1" type="ORF">PGTUg99_036232</name>
</gene>
<sequence>MNALKTGRTNLSHRAALNEVEPVIAGTTCGCKILPSQMEENHVLIIHLEWKMAGAELVEFFQLIQLSQLKSALVPSSVSSRTQLSQLWEPAHPADEVH</sequence>
<comment type="caution">
    <text evidence="1">The sequence shown here is derived from an EMBL/GenBank/DDBJ whole genome shotgun (WGS) entry which is preliminary data.</text>
</comment>
<reference evidence="1 2" key="1">
    <citation type="submission" date="2019-05" db="EMBL/GenBank/DDBJ databases">
        <title>Emergence of the Ug99 lineage of the wheat stem rust pathogen through somatic hybridization.</title>
        <authorList>
            <person name="Li F."/>
            <person name="Upadhyaya N.M."/>
            <person name="Sperschneider J."/>
            <person name="Matny O."/>
            <person name="Nguyen-Phuc H."/>
            <person name="Mago R."/>
            <person name="Raley C."/>
            <person name="Miller M.E."/>
            <person name="Silverstein K.A.T."/>
            <person name="Henningsen E."/>
            <person name="Hirsch C.D."/>
            <person name="Visser B."/>
            <person name="Pretorius Z.A."/>
            <person name="Steffenson B.J."/>
            <person name="Schwessinger B."/>
            <person name="Dodds P.N."/>
            <person name="Figueroa M."/>
        </authorList>
    </citation>
    <scope>NUCLEOTIDE SEQUENCE [LARGE SCALE GENOMIC DNA]</scope>
    <source>
        <strain evidence="1 2">Ug99</strain>
    </source>
</reference>
<dbReference type="AlphaFoldDB" id="A0A5B0P335"/>